<feature type="chain" id="PRO_5005224190" description="Secreted protein" evidence="2">
    <location>
        <begin position="24"/>
        <end position="421"/>
    </location>
</feature>
<keyword evidence="4" id="KW-1185">Reference proteome</keyword>
<evidence type="ECO:0008006" key="5">
    <source>
        <dbReference type="Google" id="ProtNLM"/>
    </source>
</evidence>
<dbReference type="EMBL" id="CVTD020000008">
    <property type="protein sequence ID" value="CRZ33448.1"/>
    <property type="molecule type" value="Genomic_DNA"/>
</dbReference>
<feature type="signal peptide" evidence="2">
    <location>
        <begin position="1"/>
        <end position="23"/>
    </location>
</feature>
<evidence type="ECO:0000313" key="4">
    <source>
        <dbReference type="Proteomes" id="UP000236497"/>
    </source>
</evidence>
<feature type="coiled-coil region" evidence="1">
    <location>
        <begin position="358"/>
        <end position="385"/>
    </location>
</feature>
<organism evidence="3 4">
    <name type="scientific">Herbinix hemicellulosilytica</name>
    <dbReference type="NCBI Taxonomy" id="1564487"/>
    <lineage>
        <taxon>Bacteria</taxon>
        <taxon>Bacillati</taxon>
        <taxon>Bacillota</taxon>
        <taxon>Clostridia</taxon>
        <taxon>Lachnospirales</taxon>
        <taxon>Lachnospiraceae</taxon>
        <taxon>Herbinix</taxon>
    </lineage>
</organism>
<reference evidence="3 4" key="1">
    <citation type="submission" date="2015-06" db="EMBL/GenBank/DDBJ databases">
        <authorList>
            <person name="Wibberg Daniel"/>
        </authorList>
    </citation>
    <scope>NUCLEOTIDE SEQUENCE [LARGE SCALE GENOMIC DNA]</scope>
    <source>
        <strain evidence="3 4">T3/55T</strain>
    </source>
</reference>
<dbReference type="Proteomes" id="UP000236497">
    <property type="component" value="Unassembled WGS sequence"/>
</dbReference>
<name>A0A0H5ST22_HERHM</name>
<dbReference type="OrthoDB" id="1684927at2"/>
<protein>
    <recommendedName>
        <fullName evidence="5">Secreted protein</fullName>
    </recommendedName>
</protein>
<evidence type="ECO:0000256" key="2">
    <source>
        <dbReference type="SAM" id="SignalP"/>
    </source>
</evidence>
<gene>
    <name evidence="3" type="ORF">HHT355_0236</name>
</gene>
<evidence type="ECO:0000313" key="3">
    <source>
        <dbReference type="EMBL" id="CRZ33448.1"/>
    </source>
</evidence>
<evidence type="ECO:0000256" key="1">
    <source>
        <dbReference type="SAM" id="Coils"/>
    </source>
</evidence>
<dbReference type="AlphaFoldDB" id="A0A0H5ST22"/>
<sequence length="421" mass="47706">MKKVISLILTVIIVLSSTSFVFAAEKDSDNRSRFNSVSGTVKEIKKSETDEDALYVLLETGKDSEAYLIINKETCFINDEEIFIGSKVTGFYDADAMMIMIYPPQYAAIAVWVSNEEQNIKVDLFDKNLVSADNTLKLIMDKDTKIVTKDGKEFKDDLANRKLAVFYRSATKSIPAQTRPDKIVVLSEPIIPDEDKNSYFGSFKGTVTDIEILKEDKNIKRITLTDKDGLEAKFTITDDTYLTNNEKIAIGSVVTGYYDAKVFRIMIYPPQYEAVVLNIERPDYKVKADYFDNKLISADKSLKLNIGNDTEIIYMDGAKYSGKPVNSNLAVIYDKVNESMPAQTEPVKVIVLEKSKSNDKTESKNDSLKAKLDEWKKLTEELFKNLDKLSDFKENLFKFISELIYKHGNPLSDVLKILGRN</sequence>
<accession>A0A0H5ST22</accession>
<dbReference type="RefSeq" id="WP_103201631.1">
    <property type="nucleotide sequence ID" value="NZ_CVTD020000008.1"/>
</dbReference>
<keyword evidence="2" id="KW-0732">Signal</keyword>
<keyword evidence="1" id="KW-0175">Coiled coil</keyword>
<proteinExistence type="predicted"/>